<evidence type="ECO:0000313" key="1">
    <source>
        <dbReference type="EMBL" id="TSJ38590.1"/>
    </source>
</evidence>
<accession>A0A556MFE8</accession>
<proteinExistence type="predicted"/>
<dbReference type="RefSeq" id="WP_144249872.1">
    <property type="nucleotide sequence ID" value="NZ_VLPK01000004.1"/>
</dbReference>
<dbReference type="AlphaFoldDB" id="A0A556MFE8"/>
<sequence>MIVKTPASSFPRQGIAHIPALLFSLLLILFLPSCKPDNIQDGKATYFDLKGYFDKDIKRLSKLNHPILKSVTHNDVTETKRVIINNWELELNLFIQSDINKPAWRDSYTVQNTGNAIFYRAKTPDLKTRFIAINKNGNKIKWILIYNYTKNMLYQTSETLSYFPDSAYIIQKYQKVRVLKANRYLIKGFLN</sequence>
<dbReference type="OrthoDB" id="794757at2"/>
<dbReference type="EMBL" id="VLPK01000004">
    <property type="protein sequence ID" value="TSJ38590.1"/>
    <property type="molecule type" value="Genomic_DNA"/>
</dbReference>
<dbReference type="Proteomes" id="UP000318733">
    <property type="component" value="Unassembled WGS sequence"/>
</dbReference>
<gene>
    <name evidence="1" type="ORF">FO440_18930</name>
</gene>
<keyword evidence="2" id="KW-1185">Reference proteome</keyword>
<protein>
    <submittedName>
        <fullName evidence="1">Uncharacterized protein</fullName>
    </submittedName>
</protein>
<evidence type="ECO:0000313" key="2">
    <source>
        <dbReference type="Proteomes" id="UP000318733"/>
    </source>
</evidence>
<organism evidence="1 2">
    <name type="scientific">Mucilaginibacter corticis</name>
    <dbReference type="NCBI Taxonomy" id="2597670"/>
    <lineage>
        <taxon>Bacteria</taxon>
        <taxon>Pseudomonadati</taxon>
        <taxon>Bacteroidota</taxon>
        <taxon>Sphingobacteriia</taxon>
        <taxon>Sphingobacteriales</taxon>
        <taxon>Sphingobacteriaceae</taxon>
        <taxon>Mucilaginibacter</taxon>
    </lineage>
</organism>
<comment type="caution">
    <text evidence="1">The sequence shown here is derived from an EMBL/GenBank/DDBJ whole genome shotgun (WGS) entry which is preliminary data.</text>
</comment>
<reference evidence="1 2" key="1">
    <citation type="submission" date="2019-07" db="EMBL/GenBank/DDBJ databases">
        <authorList>
            <person name="Huq M.A."/>
        </authorList>
    </citation>
    <scope>NUCLEOTIDE SEQUENCE [LARGE SCALE GENOMIC DNA]</scope>
    <source>
        <strain evidence="1 2">MAH-19</strain>
    </source>
</reference>
<name>A0A556MFE8_9SPHI</name>